<accession>A0ABU6AR17</accession>
<reference evidence="1 2" key="1">
    <citation type="submission" date="2023-12" db="EMBL/GenBank/DDBJ databases">
        <title>novel species in genus Nocarida.</title>
        <authorList>
            <person name="Li Z."/>
        </authorList>
    </citation>
    <scope>NUCLEOTIDE SEQUENCE [LARGE SCALE GENOMIC DNA]</scope>
    <source>
        <strain evidence="1 2">CDC186</strain>
    </source>
</reference>
<name>A0ABU6AR17_9NOCA</name>
<keyword evidence="2" id="KW-1185">Reference proteome</keyword>
<proteinExistence type="predicted"/>
<gene>
    <name evidence="1" type="ORF">U3653_07135</name>
</gene>
<dbReference type="Proteomes" id="UP001348098">
    <property type="component" value="Unassembled WGS sequence"/>
</dbReference>
<sequence length="371" mass="41290">MASIRLKQLLRERHWQKYATFCREYDRVASGVDPQLIGTAPSRGQLHRWLAGELKGLPYPDHCRVLEAMFPGWTAEALFEAITDGPVANGQDHAGVAHLVRAVEEAFSAPDAHRATWNAPIARIGRPATGLDGALGGGSDIPDAMHLVAKKLVALARVLRIDAQETARLASLAGQVVELEMHVSIDIRSDGLSTVCYRHELFNMSEHPVTRIPREVWFEHTPDGIQITPSTTGSRKVIIQRIHDTPGLSKFACQISPPIRPGETGTIAYECAGGQFVSDHYWRQGLPRYTRHVTITLRHNAVGRLLSYSATEEQVNGSEQTVSEDLIWDNDGDDVLVTLTRDYLRPGQSVTVRWDVEHIERKRTKEIPNVN</sequence>
<protein>
    <submittedName>
        <fullName evidence="1">Uncharacterized protein</fullName>
    </submittedName>
</protein>
<dbReference type="RefSeq" id="WP_195077770.1">
    <property type="nucleotide sequence ID" value="NZ_JAYESH010000001.1"/>
</dbReference>
<evidence type="ECO:0000313" key="2">
    <source>
        <dbReference type="Proteomes" id="UP001348098"/>
    </source>
</evidence>
<evidence type="ECO:0000313" key="1">
    <source>
        <dbReference type="EMBL" id="MEB3509782.1"/>
    </source>
</evidence>
<comment type="caution">
    <text evidence="1">The sequence shown here is derived from an EMBL/GenBank/DDBJ whole genome shotgun (WGS) entry which is preliminary data.</text>
</comment>
<organism evidence="1 2">
    <name type="scientific">Nocardia implantans</name>
    <dbReference type="NCBI Taxonomy" id="3108168"/>
    <lineage>
        <taxon>Bacteria</taxon>
        <taxon>Bacillati</taxon>
        <taxon>Actinomycetota</taxon>
        <taxon>Actinomycetes</taxon>
        <taxon>Mycobacteriales</taxon>
        <taxon>Nocardiaceae</taxon>
        <taxon>Nocardia</taxon>
    </lineage>
</organism>
<dbReference type="EMBL" id="JAYKYQ010000002">
    <property type="protein sequence ID" value="MEB3509782.1"/>
    <property type="molecule type" value="Genomic_DNA"/>
</dbReference>